<protein>
    <submittedName>
        <fullName evidence="2">Domain of uncharacterized function (DUF362)</fullName>
    </submittedName>
</protein>
<dbReference type="EMBL" id="LT906446">
    <property type="protein sequence ID" value="SNU99637.1"/>
    <property type="molecule type" value="Genomic_DNA"/>
</dbReference>
<name>A0A239TP81_9FIRM</name>
<dbReference type="AlphaFoldDB" id="A0A239TP81"/>
<sequence length="460" mass="50531">MDWSKSKLSRRKFIRLASGAVVGISAFGIMGCSKGSVEQMTSSQNSSGETSSDYTPVFPRHEAYGKGIGAKPGRVAWTHDANSVKWDGSGYWWDLSHFDEPAILQMTQKGIATLAGVTTAKEGWDILFKAHNDLCGKQGGYSEGQKIAIKANINGAAEFDDDYSGRSHHSYTNPVALKALLISLVQDGNVKPENITVFDVTRIFPDYMQQLCQDGVTKGVNFVSRINGVADMNAPIVWTTHESDVINYLPTCVTEADYLINLATLKGHDYGITLCAKNHFGSFINDYRLRAPQQAQLHGNVSRQKMGDYSVLTDLMGNYQLGEKTMLYMFDALICPSGNTVDITAENSTWKQAPFNNSFTASLFFSQDPVAIDSVGADFLMNEPTVINNNSALKNNPDVENYLHEAALIDNAPSGTTYYNGNGTIIKNLGVHEHWNNPQEKKYSRNLGKAEGIELVYIGV</sequence>
<dbReference type="InterPro" id="IPR007160">
    <property type="entry name" value="DUF362"/>
</dbReference>
<keyword evidence="3" id="KW-1185">Reference proteome</keyword>
<evidence type="ECO:0000313" key="3">
    <source>
        <dbReference type="Proteomes" id="UP000215383"/>
    </source>
</evidence>
<dbReference type="GeneID" id="78507160"/>
<dbReference type="eggNOG" id="COG2006">
    <property type="taxonomic scope" value="Bacteria"/>
</dbReference>
<evidence type="ECO:0000313" key="2">
    <source>
        <dbReference type="EMBL" id="SNU99637.1"/>
    </source>
</evidence>
<evidence type="ECO:0000259" key="1">
    <source>
        <dbReference type="Pfam" id="PF04015"/>
    </source>
</evidence>
<accession>A0A239TP81</accession>
<proteinExistence type="predicted"/>
<dbReference type="RefSeq" id="WP_036254866.1">
    <property type="nucleotide sequence ID" value="NZ_LT906446.1"/>
</dbReference>
<dbReference type="Proteomes" id="UP000215383">
    <property type="component" value="Chromosome 1"/>
</dbReference>
<gene>
    <name evidence="2" type="ORF">SAMEA4364220_01154</name>
</gene>
<feature type="domain" description="DUF362" evidence="1">
    <location>
        <begin position="147"/>
        <end position="378"/>
    </location>
</feature>
<organism evidence="2 3">
    <name type="scientific">Megamonas hypermegale</name>
    <dbReference type="NCBI Taxonomy" id="158847"/>
    <lineage>
        <taxon>Bacteria</taxon>
        <taxon>Bacillati</taxon>
        <taxon>Bacillota</taxon>
        <taxon>Negativicutes</taxon>
        <taxon>Selenomonadales</taxon>
        <taxon>Selenomonadaceae</taxon>
        <taxon>Megamonas</taxon>
    </lineage>
</organism>
<dbReference type="Pfam" id="PF04015">
    <property type="entry name" value="DUF362"/>
    <property type="match status" value="1"/>
</dbReference>
<reference evidence="2 3" key="1">
    <citation type="submission" date="2017-06" db="EMBL/GenBank/DDBJ databases">
        <authorList>
            <consortium name="Pathogen Informatics"/>
        </authorList>
    </citation>
    <scope>NUCLEOTIDE SEQUENCE [LARGE SCALE GENOMIC DNA]</scope>
    <source>
        <strain evidence="2 3">NCTC10570</strain>
    </source>
</reference>
<dbReference type="PROSITE" id="PS51257">
    <property type="entry name" value="PROKAR_LIPOPROTEIN"/>
    <property type="match status" value="1"/>
</dbReference>